<reference evidence="2 3" key="1">
    <citation type="submission" date="2020-06" db="EMBL/GenBank/DDBJ databases">
        <title>Genome sequence of Rhizobium sp strain ADMK78.</title>
        <authorList>
            <person name="Rahi P."/>
        </authorList>
    </citation>
    <scope>NUCLEOTIDE SEQUENCE [LARGE SCALE GENOMIC DNA]</scope>
    <source>
        <strain evidence="2 3">ADMK78</strain>
    </source>
</reference>
<protein>
    <submittedName>
        <fullName evidence="2">Uncharacterized protein</fullName>
    </submittedName>
</protein>
<evidence type="ECO:0000256" key="1">
    <source>
        <dbReference type="SAM" id="MobiDB-lite"/>
    </source>
</evidence>
<proteinExistence type="predicted"/>
<evidence type="ECO:0000313" key="2">
    <source>
        <dbReference type="EMBL" id="QLF70179.1"/>
    </source>
</evidence>
<feature type="region of interest" description="Disordered" evidence="1">
    <location>
        <begin position="70"/>
        <end position="106"/>
    </location>
</feature>
<sequence length="377" mass="41724">MNTYGKPCAAIDCAQLNVPGKRKFRVWEREVGQPKKGRAPLHYNRRKVNYRHKINIFMFYTFTIGESPIRSQNNKPTNRHAIPNRDKRKMTNTKRPVAANDNTPRDAGEFATLADRRAWLATLPDKAAPVMAWPTLERLARLPSPSAAAALWRYAKLMDPHKFPTADNDNDPDAADLDCELRHEVRPTVKELMAAAGRPARVVYQVDAVGWSIIRKSWKPHCTASGVELGSLTFRNGKLVSWGKTTKGKDLKPVERQRMPKGAASSARLESDIRFLLSSKAPIAKGAFFFGGKKGKKGTGTQPDIGDHAAAEELARNQHRQAVRLALGEKVWILDAAITDATAREIGELMGFTGKTAERRGIAAINDAIAAFEKIAA</sequence>
<keyword evidence="3" id="KW-1185">Reference proteome</keyword>
<organism evidence="2 3">
    <name type="scientific">Peteryoungia desertarenae</name>
    <dbReference type="NCBI Taxonomy" id="1813451"/>
    <lineage>
        <taxon>Bacteria</taxon>
        <taxon>Pseudomonadati</taxon>
        <taxon>Pseudomonadota</taxon>
        <taxon>Alphaproteobacteria</taxon>
        <taxon>Hyphomicrobiales</taxon>
        <taxon>Rhizobiaceae</taxon>
        <taxon>Peteryoungia</taxon>
    </lineage>
</organism>
<name>A0ABX6QNU8_9HYPH</name>
<dbReference type="EMBL" id="CP058350">
    <property type="protein sequence ID" value="QLF70179.1"/>
    <property type="molecule type" value="Genomic_DNA"/>
</dbReference>
<accession>A0ABX6QNU8</accession>
<dbReference type="RefSeq" id="WP_138289641.1">
    <property type="nucleotide sequence ID" value="NZ_CP058350.1"/>
</dbReference>
<dbReference type="Proteomes" id="UP000308530">
    <property type="component" value="Chromosome"/>
</dbReference>
<evidence type="ECO:0000313" key="3">
    <source>
        <dbReference type="Proteomes" id="UP000308530"/>
    </source>
</evidence>
<gene>
    <name evidence="2" type="ORF">FE840_011870</name>
</gene>